<accession>A0A2T0M2L6</accession>
<evidence type="ECO:0000313" key="2">
    <source>
        <dbReference type="EMBL" id="PRX51001.1"/>
    </source>
</evidence>
<organism evidence="2 3">
    <name type="scientific">Prauserella shujinwangii</name>
    <dbReference type="NCBI Taxonomy" id="1453103"/>
    <lineage>
        <taxon>Bacteria</taxon>
        <taxon>Bacillati</taxon>
        <taxon>Actinomycetota</taxon>
        <taxon>Actinomycetes</taxon>
        <taxon>Pseudonocardiales</taxon>
        <taxon>Pseudonocardiaceae</taxon>
        <taxon>Prauserella</taxon>
    </lineage>
</organism>
<keyword evidence="3" id="KW-1185">Reference proteome</keyword>
<dbReference type="Proteomes" id="UP000238362">
    <property type="component" value="Unassembled WGS sequence"/>
</dbReference>
<sequence>MNRPEVTDQPELDSVPLGGTRARRGSRVVLRPAGRTDAQDMFVTGRTATVRAIREDVDGTVFLAVTIDGDPAAELLHERAQYRYFTTAEAEPLPEGETP</sequence>
<dbReference type="EMBL" id="PVNH01000001">
    <property type="protein sequence ID" value="PRX51001.1"/>
    <property type="molecule type" value="Genomic_DNA"/>
</dbReference>
<feature type="region of interest" description="Disordered" evidence="1">
    <location>
        <begin position="1"/>
        <end position="26"/>
    </location>
</feature>
<dbReference type="RefSeq" id="WP_181193129.1">
    <property type="nucleotide sequence ID" value="NZ_PVNH01000001.1"/>
</dbReference>
<comment type="caution">
    <text evidence="2">The sequence shown here is derived from an EMBL/GenBank/DDBJ whole genome shotgun (WGS) entry which is preliminary data.</text>
</comment>
<name>A0A2T0M2L6_9PSEU</name>
<reference evidence="2 3" key="1">
    <citation type="submission" date="2018-03" db="EMBL/GenBank/DDBJ databases">
        <title>Genomic Encyclopedia of Type Strains, Phase III (KMG-III): the genomes of soil and plant-associated and newly described type strains.</title>
        <authorList>
            <person name="Whitman W."/>
        </authorList>
    </citation>
    <scope>NUCLEOTIDE SEQUENCE [LARGE SCALE GENOMIC DNA]</scope>
    <source>
        <strain evidence="2 3">CGMCC 4.7125</strain>
    </source>
</reference>
<proteinExistence type="predicted"/>
<protein>
    <submittedName>
        <fullName evidence="2">Uncharacterized protein</fullName>
    </submittedName>
</protein>
<evidence type="ECO:0000313" key="3">
    <source>
        <dbReference type="Proteomes" id="UP000238362"/>
    </source>
</evidence>
<gene>
    <name evidence="2" type="ORF">B0I33_101153</name>
</gene>
<evidence type="ECO:0000256" key="1">
    <source>
        <dbReference type="SAM" id="MobiDB-lite"/>
    </source>
</evidence>
<dbReference type="AlphaFoldDB" id="A0A2T0M2L6"/>